<name>A0A0G1Q555_9BACT</name>
<gene>
    <name evidence="1" type="ORF">UX55_C0013G0016</name>
</gene>
<dbReference type="EMBL" id="LCMQ01000013">
    <property type="protein sequence ID" value="KKU40161.1"/>
    <property type="molecule type" value="Genomic_DNA"/>
</dbReference>
<evidence type="ECO:0000313" key="1">
    <source>
        <dbReference type="EMBL" id="KKU40161.1"/>
    </source>
</evidence>
<protein>
    <submittedName>
        <fullName evidence="1">Uncharacterized protein</fullName>
    </submittedName>
</protein>
<reference evidence="1 2" key="1">
    <citation type="journal article" date="2015" name="Nature">
        <title>rRNA introns, odd ribosomes, and small enigmatic genomes across a large radiation of phyla.</title>
        <authorList>
            <person name="Brown C.T."/>
            <person name="Hug L.A."/>
            <person name="Thomas B.C."/>
            <person name="Sharon I."/>
            <person name="Castelle C.J."/>
            <person name="Singh A."/>
            <person name="Wilkins M.J."/>
            <person name="Williams K.H."/>
            <person name="Banfield J.F."/>
        </authorList>
    </citation>
    <scope>NUCLEOTIDE SEQUENCE [LARGE SCALE GENOMIC DNA]</scope>
</reference>
<dbReference type="AlphaFoldDB" id="A0A0G1Q555"/>
<accession>A0A0G1Q555</accession>
<evidence type="ECO:0000313" key="2">
    <source>
        <dbReference type="Proteomes" id="UP000034202"/>
    </source>
</evidence>
<dbReference type="Proteomes" id="UP000034202">
    <property type="component" value="Unassembled WGS sequence"/>
</dbReference>
<organism evidence="1 2">
    <name type="scientific">Candidatus Azambacteria bacterium GW2011_GWE2_46_45</name>
    <dbReference type="NCBI Taxonomy" id="1618625"/>
    <lineage>
        <taxon>Bacteria</taxon>
        <taxon>Candidatus Azamiibacteriota</taxon>
    </lineage>
</organism>
<comment type="caution">
    <text evidence="1">The sequence shown here is derived from an EMBL/GenBank/DDBJ whole genome shotgun (WGS) entry which is preliminary data.</text>
</comment>
<sequence length="154" mass="17635">MRRDAGRHSDRDAGRSVQKKLGNFTGKEFWLLFRAVVIRLPVNSFLFYVGQQFLAHLRQPAFRVSHRRRVITVYGTEVSLSIDKGIAQGKILSHSDKRLIDRRVAVGMVFGHHFADHGRRFAEFRRVIKADLGHRVQNSAMNGFKPVPDVRQGS</sequence>
<proteinExistence type="predicted"/>